<evidence type="ECO:0000313" key="4">
    <source>
        <dbReference type="EMBL" id="QNB46223.1"/>
    </source>
</evidence>
<dbReference type="Proteomes" id="UP000515847">
    <property type="component" value="Chromosome"/>
</dbReference>
<dbReference type="InterPro" id="IPR000182">
    <property type="entry name" value="GNAT_dom"/>
</dbReference>
<evidence type="ECO:0000256" key="2">
    <source>
        <dbReference type="ARBA" id="ARBA00023315"/>
    </source>
</evidence>
<dbReference type="Pfam" id="PF00583">
    <property type="entry name" value="Acetyltransf_1"/>
    <property type="match status" value="1"/>
</dbReference>
<protein>
    <submittedName>
        <fullName evidence="4">GNAT family N-acetyltransferase</fullName>
    </submittedName>
</protein>
<gene>
    <name evidence="4" type="ORF">BR63_07795</name>
</gene>
<dbReference type="PANTHER" id="PTHR43877">
    <property type="entry name" value="AMINOALKYLPHOSPHONATE N-ACETYLTRANSFERASE-RELATED-RELATED"/>
    <property type="match status" value="1"/>
</dbReference>
<dbReference type="EMBL" id="CP045798">
    <property type="protein sequence ID" value="QNB46223.1"/>
    <property type="molecule type" value="Genomic_DNA"/>
</dbReference>
<sequence>MVEIREAELGDIEAIIILVGELGYTMTREEERDVLRYMIENPDYYVYLAIYQGEIVGLVSFNIKYYLHKARPVAYIGSMVVKEGLRSLGIGKMLMAKVEEIALIRNCLSIQLNSNKRRVRAHEFYRKLGYSEVSLKFEKILKEE</sequence>
<dbReference type="InterPro" id="IPR050832">
    <property type="entry name" value="Bact_Acetyltransf"/>
</dbReference>
<evidence type="ECO:0000313" key="5">
    <source>
        <dbReference type="Proteomes" id="UP000515847"/>
    </source>
</evidence>
<evidence type="ECO:0000256" key="1">
    <source>
        <dbReference type="ARBA" id="ARBA00022679"/>
    </source>
</evidence>
<organism evidence="4 5">
    <name type="scientific">Thermanaerosceptrum fracticalcis</name>
    <dbReference type="NCBI Taxonomy" id="1712410"/>
    <lineage>
        <taxon>Bacteria</taxon>
        <taxon>Bacillati</taxon>
        <taxon>Bacillota</taxon>
        <taxon>Clostridia</taxon>
        <taxon>Eubacteriales</taxon>
        <taxon>Peptococcaceae</taxon>
        <taxon>Thermanaerosceptrum</taxon>
    </lineage>
</organism>
<dbReference type="CDD" id="cd04301">
    <property type="entry name" value="NAT_SF"/>
    <property type="match status" value="1"/>
</dbReference>
<name>A0A7G6E2B9_THEFR</name>
<keyword evidence="1 4" id="KW-0808">Transferase</keyword>
<dbReference type="KEGG" id="tfr:BR63_07795"/>
<dbReference type="OrthoDB" id="9789603at2"/>
<reference evidence="4 5" key="1">
    <citation type="journal article" date="2019" name="Front. Microbiol.">
        <title>Thermoanaerosceptrum fracticalcis gen. nov. sp. nov., a Novel Fumarate-Fermenting Microorganism From a Deep Fractured Carbonate Aquifer of the US Great Basin.</title>
        <authorList>
            <person name="Hamilton-Brehm S.D."/>
            <person name="Stewart L.E."/>
            <person name="Zavarin M."/>
            <person name="Caldwell M."/>
            <person name="Lawson P.A."/>
            <person name="Onstott T.C."/>
            <person name="Grzymski J."/>
            <person name="Neveux I."/>
            <person name="Lollar B.S."/>
            <person name="Russell C.E."/>
            <person name="Moser D.P."/>
        </authorList>
    </citation>
    <scope>NUCLEOTIDE SEQUENCE [LARGE SCALE GENOMIC DNA]</scope>
    <source>
        <strain evidence="4 5">DRI-13</strain>
    </source>
</reference>
<feature type="domain" description="N-acetyltransferase" evidence="3">
    <location>
        <begin position="2"/>
        <end position="144"/>
    </location>
</feature>
<dbReference type="Gene3D" id="3.40.630.30">
    <property type="match status" value="1"/>
</dbReference>
<evidence type="ECO:0000259" key="3">
    <source>
        <dbReference type="PROSITE" id="PS51186"/>
    </source>
</evidence>
<accession>A0A7G6E2B9</accession>
<dbReference type="GO" id="GO:0016747">
    <property type="term" value="F:acyltransferase activity, transferring groups other than amino-acyl groups"/>
    <property type="evidence" value="ECO:0007669"/>
    <property type="project" value="InterPro"/>
</dbReference>
<proteinExistence type="predicted"/>
<keyword evidence="5" id="KW-1185">Reference proteome</keyword>
<dbReference type="AlphaFoldDB" id="A0A7G6E2B9"/>
<dbReference type="InterPro" id="IPR016181">
    <property type="entry name" value="Acyl_CoA_acyltransferase"/>
</dbReference>
<dbReference type="PROSITE" id="PS51186">
    <property type="entry name" value="GNAT"/>
    <property type="match status" value="1"/>
</dbReference>
<keyword evidence="2" id="KW-0012">Acyltransferase</keyword>
<dbReference type="SUPFAM" id="SSF55729">
    <property type="entry name" value="Acyl-CoA N-acyltransferases (Nat)"/>
    <property type="match status" value="1"/>
</dbReference>
<dbReference type="PANTHER" id="PTHR43877:SF2">
    <property type="entry name" value="AMINOALKYLPHOSPHONATE N-ACETYLTRANSFERASE-RELATED"/>
    <property type="match status" value="1"/>
</dbReference>
<dbReference type="RefSeq" id="WP_034425174.1">
    <property type="nucleotide sequence ID" value="NZ_CP045798.1"/>
</dbReference>